<dbReference type="EMBL" id="GADI01007213">
    <property type="protein sequence ID" value="JAA66595.1"/>
    <property type="molecule type" value="mRNA"/>
</dbReference>
<sequence>MKATIAVLCFLVIVGYAIAAASAISNTKEPCYMDPDIGPCKAKISRYYYDRLSRTCKEFFYGGCEGNGNNFPTKRECRNSCK</sequence>
<evidence type="ECO:0000256" key="4">
    <source>
        <dbReference type="SAM" id="SignalP"/>
    </source>
</evidence>
<dbReference type="Gene3D" id="4.10.410.10">
    <property type="entry name" value="Pancreatic trypsin inhibitor Kunitz domain"/>
    <property type="match status" value="1"/>
</dbReference>
<keyword evidence="2" id="KW-0722">Serine protease inhibitor</keyword>
<evidence type="ECO:0000256" key="1">
    <source>
        <dbReference type="ARBA" id="ARBA00022690"/>
    </source>
</evidence>
<dbReference type="InterPro" id="IPR002223">
    <property type="entry name" value="Kunitz_BPTI"/>
</dbReference>
<keyword evidence="1" id="KW-0646">Protease inhibitor</keyword>
<feature type="chain" id="PRO_5005516378" evidence="4">
    <location>
        <begin position="20"/>
        <end position="82"/>
    </location>
</feature>
<dbReference type="InterPro" id="IPR036880">
    <property type="entry name" value="Kunitz_BPTI_sf"/>
</dbReference>
<protein>
    <submittedName>
        <fullName evidence="6">Putative salivary kunitz domain protein</fullName>
    </submittedName>
</protein>
<keyword evidence="3" id="KW-1015">Disulfide bond</keyword>
<evidence type="ECO:0000259" key="5">
    <source>
        <dbReference type="PROSITE" id="PS50279"/>
    </source>
</evidence>
<proteinExistence type="evidence at transcript level"/>
<dbReference type="PRINTS" id="PR00759">
    <property type="entry name" value="BASICPTASE"/>
</dbReference>
<dbReference type="AlphaFoldDB" id="A0A0K8R612"/>
<dbReference type="GO" id="GO:0004867">
    <property type="term" value="F:serine-type endopeptidase inhibitor activity"/>
    <property type="evidence" value="ECO:0007669"/>
    <property type="project" value="UniProtKB-KW"/>
</dbReference>
<dbReference type="InterPro" id="IPR020901">
    <property type="entry name" value="Prtase_inh_Kunz-CS"/>
</dbReference>
<dbReference type="SUPFAM" id="SSF57362">
    <property type="entry name" value="BPTI-like"/>
    <property type="match status" value="1"/>
</dbReference>
<feature type="domain" description="BPTI/Kunitz inhibitor" evidence="5">
    <location>
        <begin position="31"/>
        <end position="81"/>
    </location>
</feature>
<evidence type="ECO:0000313" key="6">
    <source>
        <dbReference type="EMBL" id="JAA66595.1"/>
    </source>
</evidence>
<dbReference type="PANTHER" id="PTHR10083">
    <property type="entry name" value="KUNITZ-TYPE PROTEASE INHIBITOR-RELATED"/>
    <property type="match status" value="1"/>
</dbReference>
<dbReference type="InterPro" id="IPR050098">
    <property type="entry name" value="TFPI/VKTCI-like"/>
</dbReference>
<evidence type="ECO:0000256" key="2">
    <source>
        <dbReference type="ARBA" id="ARBA00022900"/>
    </source>
</evidence>
<dbReference type="GO" id="GO:0005615">
    <property type="term" value="C:extracellular space"/>
    <property type="evidence" value="ECO:0007669"/>
    <property type="project" value="TreeGrafter"/>
</dbReference>
<dbReference type="Pfam" id="PF00014">
    <property type="entry name" value="Kunitz_BPTI"/>
    <property type="match status" value="1"/>
</dbReference>
<dbReference type="CDD" id="cd00109">
    <property type="entry name" value="Kunitz-type"/>
    <property type="match status" value="1"/>
</dbReference>
<evidence type="ECO:0000256" key="3">
    <source>
        <dbReference type="ARBA" id="ARBA00023157"/>
    </source>
</evidence>
<accession>A0A0K8R612</accession>
<reference evidence="6" key="1">
    <citation type="submission" date="2012-12" db="EMBL/GenBank/DDBJ databases">
        <title>Identification and characterization of a phenylalanine ammonia-lyase gene family in Isatis indigotica Fort.</title>
        <authorList>
            <person name="Liu Q."/>
            <person name="Chen J."/>
            <person name="Zhou X."/>
            <person name="Di P."/>
            <person name="Xiao Y."/>
            <person name="Xuan H."/>
            <person name="Zhang L."/>
            <person name="Chen W."/>
        </authorList>
    </citation>
    <scope>NUCLEOTIDE SEQUENCE</scope>
    <source>
        <tissue evidence="6">Salivary gland</tissue>
    </source>
</reference>
<dbReference type="PROSITE" id="PS50279">
    <property type="entry name" value="BPTI_KUNITZ_2"/>
    <property type="match status" value="1"/>
</dbReference>
<keyword evidence="4" id="KW-0732">Signal</keyword>
<dbReference type="PROSITE" id="PS00280">
    <property type="entry name" value="BPTI_KUNITZ_1"/>
    <property type="match status" value="1"/>
</dbReference>
<dbReference type="FunFam" id="4.10.410.10:FF:000004">
    <property type="entry name" value="Tissue factor pathway inhibitor"/>
    <property type="match status" value="1"/>
</dbReference>
<dbReference type="SMART" id="SM00131">
    <property type="entry name" value="KU"/>
    <property type="match status" value="1"/>
</dbReference>
<feature type="signal peptide" evidence="4">
    <location>
        <begin position="1"/>
        <end position="19"/>
    </location>
</feature>
<name>A0A0K8R612_IXORI</name>
<dbReference type="PANTHER" id="PTHR10083:SF374">
    <property type="entry name" value="BPTI_KUNITZ INHIBITOR DOMAIN-CONTAINING PROTEIN"/>
    <property type="match status" value="1"/>
</dbReference>
<organism evidence="6">
    <name type="scientific">Ixodes ricinus</name>
    <name type="common">Common tick</name>
    <name type="synonym">Acarus ricinus</name>
    <dbReference type="NCBI Taxonomy" id="34613"/>
    <lineage>
        <taxon>Eukaryota</taxon>
        <taxon>Metazoa</taxon>
        <taxon>Ecdysozoa</taxon>
        <taxon>Arthropoda</taxon>
        <taxon>Chelicerata</taxon>
        <taxon>Arachnida</taxon>
        <taxon>Acari</taxon>
        <taxon>Parasitiformes</taxon>
        <taxon>Ixodida</taxon>
        <taxon>Ixodoidea</taxon>
        <taxon>Ixodidae</taxon>
        <taxon>Ixodinae</taxon>
        <taxon>Ixodes</taxon>
    </lineage>
</organism>